<feature type="compositionally biased region" description="Low complexity" evidence="1">
    <location>
        <begin position="316"/>
        <end position="327"/>
    </location>
</feature>
<feature type="compositionally biased region" description="Polar residues" evidence="1">
    <location>
        <begin position="236"/>
        <end position="246"/>
    </location>
</feature>
<comment type="caution">
    <text evidence="2">The sequence shown here is derived from an EMBL/GenBank/DDBJ whole genome shotgun (WGS) entry which is preliminary data.</text>
</comment>
<dbReference type="AlphaFoldDB" id="A0AB34IXV7"/>
<feature type="region of interest" description="Disordered" evidence="1">
    <location>
        <begin position="280"/>
        <end position="340"/>
    </location>
</feature>
<gene>
    <name evidence="2" type="ORF">AB1Y20_007393</name>
</gene>
<evidence type="ECO:0000313" key="2">
    <source>
        <dbReference type="EMBL" id="KAL1507783.1"/>
    </source>
</evidence>
<reference evidence="2 3" key="1">
    <citation type="journal article" date="2024" name="Science">
        <title>Giant polyketide synthase enzymes in the biosynthesis of giant marine polyether toxins.</title>
        <authorList>
            <person name="Fallon T.R."/>
            <person name="Shende V.V."/>
            <person name="Wierzbicki I.H."/>
            <person name="Pendleton A.L."/>
            <person name="Watervoot N.F."/>
            <person name="Auber R.P."/>
            <person name="Gonzalez D.J."/>
            <person name="Wisecaver J.H."/>
            <person name="Moore B.S."/>
        </authorList>
    </citation>
    <scope>NUCLEOTIDE SEQUENCE [LARGE SCALE GENOMIC DNA]</scope>
    <source>
        <strain evidence="2 3">12B1</strain>
    </source>
</reference>
<proteinExistence type="predicted"/>
<feature type="region of interest" description="Disordered" evidence="1">
    <location>
        <begin position="227"/>
        <end position="249"/>
    </location>
</feature>
<dbReference type="Proteomes" id="UP001515480">
    <property type="component" value="Unassembled WGS sequence"/>
</dbReference>
<name>A0AB34IXV7_PRYPA</name>
<dbReference type="EMBL" id="JBGBPQ010000017">
    <property type="protein sequence ID" value="KAL1507783.1"/>
    <property type="molecule type" value="Genomic_DNA"/>
</dbReference>
<protein>
    <submittedName>
        <fullName evidence="2">Uncharacterized protein</fullName>
    </submittedName>
</protein>
<sequence>MGRVAGTPQWQLIEVAAAFKAGEAANDAKQVSSATARNFRAATEYALWLRRFNSDPTWVSKGEQFAEKILKNKPQFTLEDSILQRKIAVLKKHKEVLAYCRKVIMPAFFGFFTALGKPPSGTQVQDAQKHVLKAIWSNQEEERIKKVQCKQEKGGLYDPVDLVTSADDLVTTEEVCLQADIAATSASLLPMKSVEEGGLVAEVTNISGTNTELENSAAQAPLQVEVEGEDEDVHNLKSNNAANNTDGESKSLVMRDMPCDYTGPKEYTIWCMFGPLAPQDDQTESLTGPGETNGKPRHLTSRAAQRGAVQQKRSSMESSSENLSDISGARDLSPPELHKNFTNSNYLNESLMEVKRMRTAIEKSQQQESLKQLYELELCLSLVPHSFIIHQFAVQPTKMSPITVFVQF</sequence>
<accession>A0AB34IXV7</accession>
<organism evidence="2 3">
    <name type="scientific">Prymnesium parvum</name>
    <name type="common">Toxic golden alga</name>
    <dbReference type="NCBI Taxonomy" id="97485"/>
    <lineage>
        <taxon>Eukaryota</taxon>
        <taxon>Haptista</taxon>
        <taxon>Haptophyta</taxon>
        <taxon>Prymnesiophyceae</taxon>
        <taxon>Prymnesiales</taxon>
        <taxon>Prymnesiaceae</taxon>
        <taxon>Prymnesium</taxon>
    </lineage>
</organism>
<evidence type="ECO:0000313" key="3">
    <source>
        <dbReference type="Proteomes" id="UP001515480"/>
    </source>
</evidence>
<keyword evidence="3" id="KW-1185">Reference proteome</keyword>
<evidence type="ECO:0000256" key="1">
    <source>
        <dbReference type="SAM" id="MobiDB-lite"/>
    </source>
</evidence>